<protein>
    <recommendedName>
        <fullName evidence="6">Cytosol aminopeptidase domain-containing protein</fullName>
    </recommendedName>
</protein>
<evidence type="ECO:0000256" key="4">
    <source>
        <dbReference type="ARBA" id="ARBA00022801"/>
    </source>
</evidence>
<keyword evidence="3" id="KW-0645">Protease</keyword>
<dbReference type="GO" id="GO:0006508">
    <property type="term" value="P:proteolysis"/>
    <property type="evidence" value="ECO:0007669"/>
    <property type="project" value="UniProtKB-KW"/>
</dbReference>
<proteinExistence type="inferred from homology"/>
<keyword evidence="8" id="KW-1185">Reference proteome</keyword>
<dbReference type="PROSITE" id="PS00631">
    <property type="entry name" value="CYTOSOL_AP"/>
    <property type="match status" value="1"/>
</dbReference>
<keyword evidence="5" id="KW-0732">Signal</keyword>
<evidence type="ECO:0000313" key="8">
    <source>
        <dbReference type="Proteomes" id="UP001497497"/>
    </source>
</evidence>
<evidence type="ECO:0000256" key="5">
    <source>
        <dbReference type="SAM" id="SignalP"/>
    </source>
</evidence>
<gene>
    <name evidence="7" type="ORF">GSLYS_00000878001</name>
</gene>
<dbReference type="GO" id="GO:0005737">
    <property type="term" value="C:cytoplasm"/>
    <property type="evidence" value="ECO:0007669"/>
    <property type="project" value="InterPro"/>
</dbReference>
<comment type="similarity">
    <text evidence="1">Belongs to the peptidase M17 family.</text>
</comment>
<evidence type="ECO:0000259" key="6">
    <source>
        <dbReference type="PROSITE" id="PS00631"/>
    </source>
</evidence>
<dbReference type="InterPro" id="IPR011356">
    <property type="entry name" value="Leucine_aapep/pepB"/>
</dbReference>
<evidence type="ECO:0000313" key="7">
    <source>
        <dbReference type="EMBL" id="CAL1526701.1"/>
    </source>
</evidence>
<dbReference type="PRINTS" id="PR00481">
    <property type="entry name" value="LAMNOPPTDASE"/>
</dbReference>
<feature type="domain" description="Cytosol aminopeptidase" evidence="6">
    <location>
        <begin position="378"/>
        <end position="385"/>
    </location>
</feature>
<keyword evidence="2" id="KW-0031">Aminopeptidase</keyword>
<comment type="caution">
    <text evidence="7">The sequence shown here is derived from an EMBL/GenBank/DDBJ whole genome shotgun (WGS) entry which is preliminary data.</text>
</comment>
<dbReference type="GO" id="GO:0070006">
    <property type="term" value="F:metalloaminopeptidase activity"/>
    <property type="evidence" value="ECO:0007669"/>
    <property type="project" value="InterPro"/>
</dbReference>
<dbReference type="CDD" id="cd00433">
    <property type="entry name" value="Peptidase_M17"/>
    <property type="match status" value="1"/>
</dbReference>
<keyword evidence="4" id="KW-0378">Hydrolase</keyword>
<dbReference type="Gene3D" id="3.40.630.10">
    <property type="entry name" value="Zn peptidases"/>
    <property type="match status" value="1"/>
</dbReference>
<dbReference type="EMBL" id="CAXITT010000008">
    <property type="protein sequence ID" value="CAL1526701.1"/>
    <property type="molecule type" value="Genomic_DNA"/>
</dbReference>
<organism evidence="7 8">
    <name type="scientific">Lymnaea stagnalis</name>
    <name type="common">Great pond snail</name>
    <name type="synonym">Helix stagnalis</name>
    <dbReference type="NCBI Taxonomy" id="6523"/>
    <lineage>
        <taxon>Eukaryota</taxon>
        <taxon>Metazoa</taxon>
        <taxon>Spiralia</taxon>
        <taxon>Lophotrochozoa</taxon>
        <taxon>Mollusca</taxon>
        <taxon>Gastropoda</taxon>
        <taxon>Heterobranchia</taxon>
        <taxon>Euthyneura</taxon>
        <taxon>Panpulmonata</taxon>
        <taxon>Hygrophila</taxon>
        <taxon>Lymnaeoidea</taxon>
        <taxon>Lymnaeidae</taxon>
        <taxon>Lymnaea</taxon>
    </lineage>
</organism>
<name>A0AAV2H052_LYMST</name>
<dbReference type="InterPro" id="IPR000819">
    <property type="entry name" value="Peptidase_M17_C"/>
</dbReference>
<dbReference type="GO" id="GO:0030145">
    <property type="term" value="F:manganese ion binding"/>
    <property type="evidence" value="ECO:0007669"/>
    <property type="project" value="InterPro"/>
</dbReference>
<reference evidence="7 8" key="1">
    <citation type="submission" date="2024-04" db="EMBL/GenBank/DDBJ databases">
        <authorList>
            <consortium name="Genoscope - CEA"/>
            <person name="William W."/>
        </authorList>
    </citation>
    <scope>NUCLEOTIDE SEQUENCE [LARGE SCALE GENOMIC DNA]</scope>
</reference>
<feature type="signal peptide" evidence="5">
    <location>
        <begin position="1"/>
        <end position="18"/>
    </location>
</feature>
<dbReference type="AlphaFoldDB" id="A0AAV2H052"/>
<sequence>MCQVLAAVVVLFIIVTDAEKSSVIKTKCPLEAQGKEISPSVPALLPVLDVKDPQFDVVIVVTDNLTKLTDNLAILREPLENYSQIDKAFDKQPVLIKTEVVPSGRLIYSSTGPLDRDQDDVRRFADAATAGIKRALSAGCKTPLFVRPIDDSFEHAGIVAALAVLQSLYVPLELREAGTKPKVEKLGIWCNNIEGITKGIGLLNALENGRIVARDIGGSDPERMSAPKVEEYINETFKDTSVIVNVIGDVPTLIKEYPLLAAVNRAANVVERHRARLIFLEYKGSGNITKTLFIVGKGITYDTGGADIKAGGVMAGMHRDKCGAAAAAGFLKVLSILKPANLRVVAGLSMVRNSVGEESYVADEIITSRAGVRVRVGNTDAEGRMVMADVLCRMKELAVDAVNPQLFTIATLTGHAIRAMGPEYSIIMDNGPARNLSTAQKVQSSGEKIGDPFEISTIRREAGIDFEFHKGKSEYEDVLQSNNHPSTMTNRGHQTPSAFLIMASGLDKHGKDSSQPLPYSHIDIAGSSGPFPGLPTGSPIVALTASFVLE</sequence>
<evidence type="ECO:0000256" key="2">
    <source>
        <dbReference type="ARBA" id="ARBA00022438"/>
    </source>
</evidence>
<dbReference type="PANTHER" id="PTHR11963">
    <property type="entry name" value="LEUCINE AMINOPEPTIDASE-RELATED"/>
    <property type="match status" value="1"/>
</dbReference>
<dbReference type="PANTHER" id="PTHR11963:SF48">
    <property type="entry name" value="DIPEPTIDASE B, ISOFORM A"/>
    <property type="match status" value="1"/>
</dbReference>
<evidence type="ECO:0000256" key="3">
    <source>
        <dbReference type="ARBA" id="ARBA00022670"/>
    </source>
</evidence>
<dbReference type="Proteomes" id="UP001497497">
    <property type="component" value="Unassembled WGS sequence"/>
</dbReference>
<dbReference type="Pfam" id="PF00883">
    <property type="entry name" value="Peptidase_M17"/>
    <property type="match status" value="1"/>
</dbReference>
<evidence type="ECO:0000256" key="1">
    <source>
        <dbReference type="ARBA" id="ARBA00009528"/>
    </source>
</evidence>
<dbReference type="SUPFAM" id="SSF53187">
    <property type="entry name" value="Zn-dependent exopeptidases"/>
    <property type="match status" value="1"/>
</dbReference>
<accession>A0AAV2H052</accession>
<feature type="chain" id="PRO_5043561899" description="Cytosol aminopeptidase domain-containing protein" evidence="5">
    <location>
        <begin position="19"/>
        <end position="550"/>
    </location>
</feature>